<keyword evidence="2" id="KW-1185">Reference proteome</keyword>
<evidence type="ECO:0000313" key="1">
    <source>
        <dbReference type="EMBL" id="KDQ08921.1"/>
    </source>
</evidence>
<name>A0A067MBG0_BOTB1</name>
<reference evidence="2" key="1">
    <citation type="journal article" date="2014" name="Proc. Natl. Acad. Sci. U.S.A.">
        <title>Extensive sampling of basidiomycete genomes demonstrates inadequacy of the white-rot/brown-rot paradigm for wood decay fungi.</title>
        <authorList>
            <person name="Riley R."/>
            <person name="Salamov A.A."/>
            <person name="Brown D.W."/>
            <person name="Nagy L.G."/>
            <person name="Floudas D."/>
            <person name="Held B.W."/>
            <person name="Levasseur A."/>
            <person name="Lombard V."/>
            <person name="Morin E."/>
            <person name="Otillar R."/>
            <person name="Lindquist E.A."/>
            <person name="Sun H."/>
            <person name="LaButti K.M."/>
            <person name="Schmutz J."/>
            <person name="Jabbour D."/>
            <person name="Luo H."/>
            <person name="Baker S.E."/>
            <person name="Pisabarro A.G."/>
            <person name="Walton J.D."/>
            <person name="Blanchette R.A."/>
            <person name="Henrissat B."/>
            <person name="Martin F."/>
            <person name="Cullen D."/>
            <person name="Hibbett D.S."/>
            <person name="Grigoriev I.V."/>
        </authorList>
    </citation>
    <scope>NUCLEOTIDE SEQUENCE [LARGE SCALE GENOMIC DNA]</scope>
    <source>
        <strain evidence="2">FD-172 SS1</strain>
    </source>
</reference>
<dbReference type="HOGENOM" id="CLU_1539776_0_0_1"/>
<proteinExistence type="predicted"/>
<dbReference type="Proteomes" id="UP000027195">
    <property type="component" value="Unassembled WGS sequence"/>
</dbReference>
<dbReference type="InParanoid" id="A0A067MBG0"/>
<accession>A0A067MBG0</accession>
<dbReference type="EMBL" id="KL198084">
    <property type="protein sequence ID" value="KDQ08921.1"/>
    <property type="molecule type" value="Genomic_DNA"/>
</dbReference>
<protein>
    <submittedName>
        <fullName evidence="1">Uncharacterized protein</fullName>
    </submittedName>
</protein>
<organism evidence="1 2">
    <name type="scientific">Botryobasidium botryosum (strain FD-172 SS1)</name>
    <dbReference type="NCBI Taxonomy" id="930990"/>
    <lineage>
        <taxon>Eukaryota</taxon>
        <taxon>Fungi</taxon>
        <taxon>Dikarya</taxon>
        <taxon>Basidiomycota</taxon>
        <taxon>Agaricomycotina</taxon>
        <taxon>Agaricomycetes</taxon>
        <taxon>Cantharellales</taxon>
        <taxon>Botryobasidiaceae</taxon>
        <taxon>Botryobasidium</taxon>
    </lineage>
</organism>
<sequence length="174" mass="19318">MGFILRAQGAKDRDIPRSFWSHRPFVLVRAEVPFAAGDTSLEMHRNAGSLQDDLSNRCQVPTTHVARSCSLERRPYLDCSQALVGAAPPRNRITYLDYSHPTGLNYARAPRYSLSSVSLYPLPCSHFSSPPRYLALAAPCPLSRFPLVLRPATPVVRRHNPVALGSHTLIPYSP</sequence>
<gene>
    <name evidence="1" type="ORF">BOTBODRAFT_58983</name>
</gene>
<dbReference type="AlphaFoldDB" id="A0A067MBG0"/>
<evidence type="ECO:0000313" key="2">
    <source>
        <dbReference type="Proteomes" id="UP000027195"/>
    </source>
</evidence>